<gene>
    <name evidence="1" type="ORF">Lqua_0529</name>
    <name evidence="2" type="ORF">NCTC12376_02943</name>
</gene>
<dbReference type="Proteomes" id="UP000254230">
    <property type="component" value="Unassembled WGS sequence"/>
</dbReference>
<proteinExistence type="predicted"/>
<reference evidence="2 4" key="2">
    <citation type="submission" date="2018-06" db="EMBL/GenBank/DDBJ databases">
        <authorList>
            <consortium name="Pathogen Informatics"/>
            <person name="Doyle S."/>
        </authorList>
    </citation>
    <scope>NUCLEOTIDE SEQUENCE [LARGE SCALE GENOMIC DNA]</scope>
    <source>
        <strain evidence="2 4">NCTC12376</strain>
    </source>
</reference>
<keyword evidence="3" id="KW-1185">Reference proteome</keyword>
<name>A0A378KX52_9GAMM</name>
<organism evidence="2 4">
    <name type="scientific">Legionella quateirensis</name>
    <dbReference type="NCBI Taxonomy" id="45072"/>
    <lineage>
        <taxon>Bacteria</taxon>
        <taxon>Pseudomonadati</taxon>
        <taxon>Pseudomonadota</taxon>
        <taxon>Gammaproteobacteria</taxon>
        <taxon>Legionellales</taxon>
        <taxon>Legionellaceae</taxon>
        <taxon>Legionella</taxon>
    </lineage>
</organism>
<dbReference type="EMBL" id="LNYR01000006">
    <property type="protein sequence ID" value="KTD52696.1"/>
    <property type="molecule type" value="Genomic_DNA"/>
</dbReference>
<dbReference type="AlphaFoldDB" id="A0A378KX52"/>
<reference evidence="1 3" key="1">
    <citation type="submission" date="2015-11" db="EMBL/GenBank/DDBJ databases">
        <title>Genomic analysis of 38 Legionella species identifies large and diverse effector repertoires.</title>
        <authorList>
            <person name="Burstein D."/>
            <person name="Amaro F."/>
            <person name="Zusman T."/>
            <person name="Lifshitz Z."/>
            <person name="Cohen O."/>
            <person name="Gilbert J.A."/>
            <person name="Pupko T."/>
            <person name="Shuman H.A."/>
            <person name="Segal G."/>
        </authorList>
    </citation>
    <scope>NUCLEOTIDE SEQUENCE [LARGE SCALE GENOMIC DNA]</scope>
    <source>
        <strain evidence="1 3">ATCC 49507</strain>
    </source>
</reference>
<evidence type="ECO:0000313" key="3">
    <source>
        <dbReference type="Proteomes" id="UP000054639"/>
    </source>
</evidence>
<dbReference type="RefSeq" id="WP_058472745.1">
    <property type="nucleotide sequence ID" value="NZ_CAAAIL010000011.1"/>
</dbReference>
<dbReference type="Proteomes" id="UP000054639">
    <property type="component" value="Unassembled WGS sequence"/>
</dbReference>
<sequence>MLRIKLGSHIIRRYKDRGVVYRPDFIIYDIDEAEYLTFWNNIKKHPKSQLYTDGIQVFRVSWLQSLFQTIKGWLGFENHCQANKVEMTLAKIAYQGYLKGFHIKNRFSFDPPIISERFESLLNTQRENKNSAELQQVLLSYYITHSDQITRWGSPLHAAHSFGQTFTSFVNDELYQLVPGIDAQDDYVISSAINGLHNRRQRLAIKECLTDSRFAEYYAIYLVNQEQYLDALNWHKDIKYQFPEHYIKFYLSRKHSLYNAINDAIELLEILFQSPQIEDKNKSVAYIKKNLDASEQLTHLEPDSELRKSVAQSYLQDAKKEKSRFPISKLLFGTNFITLLAQAVKLAPDILDQDLSMQDIVLKEEWITYLFNEAIRERNFKEARTLFESHTSIKFDRNNLNTLKIYYLTELTENQETIREELEHLNCPQAKEAAKLNIYLAEQIARISPQDNPLIAVTIDYARTLIEIDKKMFPDVKDANLDALDEAQKLLDRCNLSKNVPQHKQRYNELLLRKIECIIEKIRVPIDFNDSSHVRKEVVPQIKPWLDLLHQNLSSFITLNEHKPGKDIRAVLGKIYYIKGDIIHFYTRNRQEALPYFKKAAEVMSENPYYRLRYYELAENERRHDVRTEIEEMAFLNTEKYNMWMEERWNETRVMSEGFDIHNIEAVDNDVLSRLSRIFGS</sequence>
<dbReference type="OrthoDB" id="5649492at2"/>
<evidence type="ECO:0000313" key="4">
    <source>
        <dbReference type="Proteomes" id="UP000254230"/>
    </source>
</evidence>
<evidence type="ECO:0000313" key="2">
    <source>
        <dbReference type="EMBL" id="STY19113.1"/>
    </source>
</evidence>
<evidence type="ECO:0000313" key="1">
    <source>
        <dbReference type="EMBL" id="KTD52696.1"/>
    </source>
</evidence>
<protein>
    <submittedName>
        <fullName evidence="2">Uncharacterized protein</fullName>
    </submittedName>
</protein>
<accession>A0A378KX52</accession>
<dbReference type="EMBL" id="UGOW01000001">
    <property type="protein sequence ID" value="STY19113.1"/>
    <property type="molecule type" value="Genomic_DNA"/>
</dbReference>
<dbReference type="STRING" id="45072.Lqua_0529"/>